<reference evidence="2" key="1">
    <citation type="submission" date="2019-02" db="EMBL/GenBank/DDBJ databases">
        <authorList>
            <person name="Gruber-Vodicka R. H."/>
            <person name="Seah K. B. B."/>
        </authorList>
    </citation>
    <scope>NUCLEOTIDE SEQUENCE</scope>
    <source>
        <strain evidence="2">BECK_DK47</strain>
    </source>
</reference>
<sequence>MPATTSRKPAFTSSIPYCAPKATVITSGSGWKPRPRSIPGAPGAAVARDRGASITCSAYRSATCQDKTDNAVRNARVHVATRDWAAPHSNDQDYPKADPDNGQSRPFGGKRQALFDAVNQKHKPRKSKRGVY</sequence>
<feature type="region of interest" description="Disordered" evidence="1">
    <location>
        <begin position="26"/>
        <end position="45"/>
    </location>
</feature>
<evidence type="ECO:0000256" key="1">
    <source>
        <dbReference type="SAM" id="MobiDB-lite"/>
    </source>
</evidence>
<feature type="region of interest" description="Disordered" evidence="1">
    <location>
        <begin position="80"/>
        <end position="132"/>
    </location>
</feature>
<dbReference type="EMBL" id="CAADEX010000139">
    <property type="protein sequence ID" value="VFJ64669.1"/>
    <property type="molecule type" value="Genomic_DNA"/>
</dbReference>
<organism evidence="2">
    <name type="scientific">Candidatus Kentrum sp. DK</name>
    <dbReference type="NCBI Taxonomy" id="2126562"/>
    <lineage>
        <taxon>Bacteria</taxon>
        <taxon>Pseudomonadati</taxon>
        <taxon>Pseudomonadota</taxon>
        <taxon>Gammaproteobacteria</taxon>
        <taxon>Candidatus Kentrum</taxon>
    </lineage>
</organism>
<gene>
    <name evidence="2" type="ORF">BECKDK2373B_GA0170837_11393</name>
</gene>
<evidence type="ECO:0000313" key="2">
    <source>
        <dbReference type="EMBL" id="VFJ64669.1"/>
    </source>
</evidence>
<name>A0A450TCV2_9GAMM</name>
<proteinExistence type="predicted"/>
<feature type="compositionally biased region" description="Basic residues" evidence="1">
    <location>
        <begin position="120"/>
        <end position="132"/>
    </location>
</feature>
<accession>A0A450TCV2</accession>
<feature type="compositionally biased region" description="Basic and acidic residues" evidence="1">
    <location>
        <begin position="90"/>
        <end position="99"/>
    </location>
</feature>
<dbReference type="AlphaFoldDB" id="A0A450TCV2"/>
<protein>
    <submittedName>
        <fullName evidence="2">Uncharacterized protein</fullName>
    </submittedName>
</protein>